<feature type="coiled-coil region" evidence="8">
    <location>
        <begin position="100"/>
        <end position="134"/>
    </location>
</feature>
<dbReference type="NCBIfam" id="NF003413">
    <property type="entry name" value="PRK04778.1-7"/>
    <property type="match status" value="1"/>
</dbReference>
<organism evidence="10 11">
    <name type="scientific">Gracilibacillus caseinilyticus</name>
    <dbReference type="NCBI Taxonomy" id="2932256"/>
    <lineage>
        <taxon>Bacteria</taxon>
        <taxon>Bacillati</taxon>
        <taxon>Bacillota</taxon>
        <taxon>Bacilli</taxon>
        <taxon>Bacillales</taxon>
        <taxon>Bacillaceae</taxon>
        <taxon>Gracilibacillus</taxon>
    </lineage>
</organism>
<evidence type="ECO:0000256" key="5">
    <source>
        <dbReference type="ARBA" id="ARBA00023136"/>
    </source>
</evidence>
<comment type="function">
    <text evidence="8">Negative regulator of FtsZ ring formation; modulates the frequency and position of FtsZ ring formation. Inhibits FtsZ ring formation at polar sites. Interacts either with FtsZ or with one of its binding partners to promote depolymerization.</text>
</comment>
<evidence type="ECO:0000256" key="9">
    <source>
        <dbReference type="SAM" id="Phobius"/>
    </source>
</evidence>
<feature type="coiled-coil region" evidence="8">
    <location>
        <begin position="258"/>
        <end position="426"/>
    </location>
</feature>
<keyword evidence="8" id="KW-1003">Cell membrane</keyword>
<feature type="topological domain" description="Extracellular" evidence="8">
    <location>
        <begin position="1"/>
        <end position="4"/>
    </location>
</feature>
<dbReference type="RefSeq" id="WP_244715993.1">
    <property type="nucleotide sequence ID" value="NZ_CP095072.1"/>
</dbReference>
<name>A0ABY4ERS2_9BACI</name>
<keyword evidence="5 8" id="KW-0472">Membrane</keyword>
<evidence type="ECO:0000256" key="4">
    <source>
        <dbReference type="ARBA" id="ARBA00023054"/>
    </source>
</evidence>
<evidence type="ECO:0000256" key="1">
    <source>
        <dbReference type="ARBA" id="ARBA00022618"/>
    </source>
</evidence>
<gene>
    <name evidence="8 10" type="primary">ezrA</name>
    <name evidence="10" type="ORF">MUN88_13740</name>
</gene>
<evidence type="ECO:0000256" key="6">
    <source>
        <dbReference type="ARBA" id="ARBA00023210"/>
    </source>
</evidence>
<feature type="transmembrane region" description="Helical" evidence="9">
    <location>
        <begin position="6"/>
        <end position="23"/>
    </location>
</feature>
<keyword evidence="6 8" id="KW-0717">Septation</keyword>
<keyword evidence="4 8" id="KW-0175">Coiled coil</keyword>
<keyword evidence="1 8" id="KW-0132">Cell division</keyword>
<reference evidence="10 11" key="1">
    <citation type="submission" date="2022-04" db="EMBL/GenBank/DDBJ databases">
        <title>Gracilibacillus sp. isolated from saltern.</title>
        <authorList>
            <person name="Won M."/>
            <person name="Lee C.-M."/>
            <person name="Woen H.-Y."/>
            <person name="Kwon S.-W."/>
        </authorList>
    </citation>
    <scope>NUCLEOTIDE SEQUENCE [LARGE SCALE GENOMIC DNA]</scope>
    <source>
        <strain evidence="10 11">SSWR10-1</strain>
    </source>
</reference>
<keyword evidence="11" id="KW-1185">Reference proteome</keyword>
<dbReference type="Pfam" id="PF06160">
    <property type="entry name" value="EzrA"/>
    <property type="match status" value="1"/>
</dbReference>
<dbReference type="InterPro" id="IPR010379">
    <property type="entry name" value="EzrA"/>
</dbReference>
<keyword evidence="3 8" id="KW-1133">Transmembrane helix</keyword>
<comment type="similarity">
    <text evidence="8">Belongs to the EzrA family.</text>
</comment>
<evidence type="ECO:0000313" key="11">
    <source>
        <dbReference type="Proteomes" id="UP000831782"/>
    </source>
</evidence>
<proteinExistence type="inferred from homology"/>
<protein>
    <recommendedName>
        <fullName evidence="8">Septation ring formation regulator EzrA</fullName>
    </recommendedName>
</protein>
<accession>A0ABY4ERS2</accession>
<dbReference type="Proteomes" id="UP000831782">
    <property type="component" value="Chromosome"/>
</dbReference>
<evidence type="ECO:0000313" key="10">
    <source>
        <dbReference type="EMBL" id="UOQ47136.1"/>
    </source>
</evidence>
<dbReference type="HAMAP" id="MF_00728">
    <property type="entry name" value="EzrA"/>
    <property type="match status" value="1"/>
</dbReference>
<keyword evidence="2 8" id="KW-0812">Transmembrane</keyword>
<feature type="topological domain" description="Cytoplasmic" evidence="8">
    <location>
        <begin position="24"/>
        <end position="569"/>
    </location>
</feature>
<sequence>MLLEFVIGGILVIIALLIIGLIFRKKVYDQVDRLEAWKMEIMHRNVTEELAKVKKLNLSGETQVNFERWKDNWDMILTRDLPDMEEYLLDAEEAADKFRIKASRKNLQHVTDALQAIEKNIEEMYKELDYLLDSEKYTRQELEELEPQIKELKKHLLHNRTQYGRAEIVYESELTKMEKRLSEYAVLTSEGNYIEAQGLIQSLKAELETIEEKITSFPTIYRQSKQHIPELMKDLIRGMAEMEEEGYRVQQFGFEKELKQYETMLKNAIRQLENGEIDTIEESFEQMEDRINEMFQLLEKEAKSKSIVESHMPNVKQQLADIQEEVANTKQQIQELQQTYFLEESELEMFLSVEKWLEKVENQFEQIEQDYVDKKANHLEIKDKLDTLSEELEKLNKAQQDFQSQISDLRKDEMEAKEKITELKKQLIYTSKQLQKSNIPGVPSFIVNALDESTDKCEMVLHHLQKHPLDMGKVQHSITEANKSVDHFVGQTNMLLDQARLVELAIQFGNRYRSSHPVLSAQLSEAEQLFRDYKYENALETAVKALEEVDPNAMEKIEKMDQAFQQMAN</sequence>
<evidence type="ECO:0000256" key="3">
    <source>
        <dbReference type="ARBA" id="ARBA00022989"/>
    </source>
</evidence>
<evidence type="ECO:0000256" key="2">
    <source>
        <dbReference type="ARBA" id="ARBA00022692"/>
    </source>
</evidence>
<dbReference type="EMBL" id="CP095072">
    <property type="protein sequence ID" value="UOQ47136.1"/>
    <property type="molecule type" value="Genomic_DNA"/>
</dbReference>
<evidence type="ECO:0000256" key="8">
    <source>
        <dbReference type="HAMAP-Rule" id="MF_00728"/>
    </source>
</evidence>
<comment type="subcellular location">
    <subcellularLocation>
        <location evidence="8">Cell membrane</location>
        <topology evidence="8">Single-pass membrane protein</topology>
    </subcellularLocation>
    <text evidence="8">Colocalized with FtsZ to the nascent septal site.</text>
</comment>
<evidence type="ECO:0000256" key="7">
    <source>
        <dbReference type="ARBA" id="ARBA00023306"/>
    </source>
</evidence>
<keyword evidence="7 8" id="KW-0131">Cell cycle</keyword>